<protein>
    <submittedName>
        <fullName evidence="1">(salmon louse) hypothetical protein</fullName>
    </submittedName>
</protein>
<dbReference type="AlphaFoldDB" id="A0A7R8HCX4"/>
<gene>
    <name evidence="1" type="ORF">LSAA_14475</name>
</gene>
<evidence type="ECO:0000313" key="2">
    <source>
        <dbReference type="Proteomes" id="UP000675881"/>
    </source>
</evidence>
<organism evidence="1 2">
    <name type="scientific">Lepeophtheirus salmonis</name>
    <name type="common">Salmon louse</name>
    <name type="synonym">Caligus salmonis</name>
    <dbReference type="NCBI Taxonomy" id="72036"/>
    <lineage>
        <taxon>Eukaryota</taxon>
        <taxon>Metazoa</taxon>
        <taxon>Ecdysozoa</taxon>
        <taxon>Arthropoda</taxon>
        <taxon>Crustacea</taxon>
        <taxon>Multicrustacea</taxon>
        <taxon>Hexanauplia</taxon>
        <taxon>Copepoda</taxon>
        <taxon>Siphonostomatoida</taxon>
        <taxon>Caligidae</taxon>
        <taxon>Lepeophtheirus</taxon>
    </lineage>
</organism>
<evidence type="ECO:0000313" key="1">
    <source>
        <dbReference type="EMBL" id="CAF3023346.1"/>
    </source>
</evidence>
<name>A0A7R8HCX4_LEPSM</name>
<sequence>MAYVTISLAWKLKTTHPHLGDYPDKINDKWLTKTSWIPHLSISGLTTPSNVFLGDVTKFEEVFCDMQKEKVDKTRRVLERLTRALTVKCGVKYPLKILKYYAKNAYRNSNQSSKHEIEVQEGN</sequence>
<dbReference type="Proteomes" id="UP000675881">
    <property type="component" value="Chromosome 8"/>
</dbReference>
<accession>A0A7R8HCX4</accession>
<dbReference type="EMBL" id="HG994587">
    <property type="protein sequence ID" value="CAF3023346.1"/>
    <property type="molecule type" value="Genomic_DNA"/>
</dbReference>
<proteinExistence type="predicted"/>
<reference evidence="1" key="1">
    <citation type="submission" date="2021-02" db="EMBL/GenBank/DDBJ databases">
        <authorList>
            <person name="Bekaert M."/>
        </authorList>
    </citation>
    <scope>NUCLEOTIDE SEQUENCE</scope>
    <source>
        <strain evidence="1">IoA-00</strain>
    </source>
</reference>
<keyword evidence="2" id="KW-1185">Reference proteome</keyword>